<feature type="domain" description="Peptidase C-terminal archaeal/bacterial" evidence="12">
    <location>
        <begin position="563"/>
        <end position="631"/>
    </location>
</feature>
<dbReference type="MEROPS" id="M28.002"/>
<keyword evidence="5" id="KW-0479">Metal-binding</keyword>
<comment type="caution">
    <text evidence="14">The sequence shown here is derived from an EMBL/GenBank/DDBJ whole genome shotgun (WGS) entry which is preliminary data.</text>
</comment>
<protein>
    <submittedName>
        <fullName evidence="14">Metalloprotease II</fullName>
    </submittedName>
</protein>
<organism evidence="14 15">
    <name type="scientific">Rhodanobacter spathiphylli B39</name>
    <dbReference type="NCBI Taxonomy" id="1163407"/>
    <lineage>
        <taxon>Bacteria</taxon>
        <taxon>Pseudomonadati</taxon>
        <taxon>Pseudomonadota</taxon>
        <taxon>Gammaproteobacteria</taxon>
        <taxon>Lysobacterales</taxon>
        <taxon>Rhodanobacteraceae</taxon>
        <taxon>Rhodanobacter</taxon>
    </lineage>
</organism>
<evidence type="ECO:0000259" key="12">
    <source>
        <dbReference type="Pfam" id="PF04151"/>
    </source>
</evidence>
<dbReference type="AlphaFoldDB" id="I4VVE1"/>
<dbReference type="Pfam" id="PF04389">
    <property type="entry name" value="Peptidase_M28"/>
    <property type="match status" value="1"/>
</dbReference>
<keyword evidence="6 11" id="KW-0732">Signal</keyword>
<name>I4VVE1_9GAMM</name>
<evidence type="ECO:0000256" key="9">
    <source>
        <dbReference type="ARBA" id="ARBA00022833"/>
    </source>
</evidence>
<sequence>MEKIMKLRQAIACGLLSLASLGGAASAATPKKVWLTLDQNSYTALQQVDPAARSLESRYVANGTTNKGLITVDRIHIVPVDDSVLGALSAQVHRQLHHCAGYITYDSLDAARVALQPRQALAGLTVPDYTIDQQALVTPWIAQQTAGHIADTIQSLAGFNNRYYNGSTGAEASDWLKSTWQTMAAGRSDIAVKQVVRGSDKQASVVLTITGTQHPEQIVVMGAHLDTVNWNDAGGQSHDTSRAPGADDDASGVAGLTETLRVLLANGYKPARTIQLMAYAGEEFGLYGSNYIATDYANRNVDVVGMLQLDMTNYKGSAGDIYLEDDYTDAAQNQFVESLVNTYLPQLSVVHDQCGYGCSDHASWHNQGYATSMPFESRLGDDNPYIHSSKDTYANSGNQAQHALKFTRLALAFAVELGGNGDGDTPIPPTGGDVLANGVPKSGLSGASGSTVLYKVTVPAGASNLVISTSGGSGDVDLYTRYGAAPTTSSYDCRPYRSGNNESCTVATPQAGTYYVQLRAYQAYGGVTVKASWTTGGDPQPPADDELANGVAKTGLSGATGGTALYRVIVPAGSTNLTIGSSGGTGDVDMYVRFGSAPTTSSYDCRPYRNGNSESCTFTQVQAGTYYVMLKGYQAYSGVSLKASWNGG</sequence>
<dbReference type="InterPro" id="IPR007280">
    <property type="entry name" value="Peptidase_C_arc/bac"/>
</dbReference>
<evidence type="ECO:0000256" key="11">
    <source>
        <dbReference type="SAM" id="SignalP"/>
    </source>
</evidence>
<feature type="domain" description="Peptidase C-terminal archaeal/bacterial" evidence="12">
    <location>
        <begin position="453"/>
        <end position="519"/>
    </location>
</feature>
<proteinExistence type="predicted"/>
<dbReference type="EMBL" id="AJXT01000045">
    <property type="protein sequence ID" value="EIL91182.1"/>
    <property type="molecule type" value="Genomic_DNA"/>
</dbReference>
<dbReference type="Gene3D" id="3.40.630.10">
    <property type="entry name" value="Zn peptidases"/>
    <property type="match status" value="1"/>
</dbReference>
<dbReference type="PATRIC" id="fig|1163407.3.peg.2830"/>
<gene>
    <name evidence="14" type="ORF">UU7_14058</name>
</gene>
<keyword evidence="10" id="KW-0865">Zymogen</keyword>
<feature type="domain" description="Peptidase M28" evidence="13">
    <location>
        <begin position="205"/>
        <end position="405"/>
    </location>
</feature>
<evidence type="ECO:0000256" key="5">
    <source>
        <dbReference type="ARBA" id="ARBA00022723"/>
    </source>
</evidence>
<dbReference type="STRING" id="1163407.UU7_14058"/>
<evidence type="ECO:0000256" key="6">
    <source>
        <dbReference type="ARBA" id="ARBA00022729"/>
    </source>
</evidence>
<dbReference type="GO" id="GO:0005576">
    <property type="term" value="C:extracellular region"/>
    <property type="evidence" value="ECO:0007669"/>
    <property type="project" value="UniProtKB-SubCell"/>
</dbReference>
<dbReference type="InterPro" id="IPR007484">
    <property type="entry name" value="Peptidase_M28"/>
</dbReference>
<dbReference type="GO" id="GO:0008236">
    <property type="term" value="F:serine-type peptidase activity"/>
    <property type="evidence" value="ECO:0007669"/>
    <property type="project" value="UniProtKB-KW"/>
</dbReference>
<dbReference type="InterPro" id="IPR045175">
    <property type="entry name" value="M28_fam"/>
</dbReference>
<dbReference type="Gene3D" id="2.60.120.380">
    <property type="match status" value="2"/>
</dbReference>
<evidence type="ECO:0000256" key="10">
    <source>
        <dbReference type="ARBA" id="ARBA00023145"/>
    </source>
</evidence>
<dbReference type="PANTHER" id="PTHR12147:SF56">
    <property type="entry name" value="AMINOPEPTIDASE YDR415C-RELATED"/>
    <property type="match status" value="1"/>
</dbReference>
<comment type="subcellular location">
    <subcellularLocation>
        <location evidence="1">Secreted</location>
    </subcellularLocation>
</comment>
<keyword evidence="14" id="KW-0482">Metalloprotease</keyword>
<dbReference type="GO" id="GO:0008235">
    <property type="term" value="F:metalloexopeptidase activity"/>
    <property type="evidence" value="ECO:0007669"/>
    <property type="project" value="InterPro"/>
</dbReference>
<keyword evidence="4 14" id="KW-0645">Protease</keyword>
<dbReference type="FunFam" id="2.60.120.380:FF:000013">
    <property type="entry name" value="Alkaline serine protease"/>
    <property type="match status" value="2"/>
</dbReference>
<keyword evidence="15" id="KW-1185">Reference proteome</keyword>
<evidence type="ECO:0000313" key="15">
    <source>
        <dbReference type="Proteomes" id="UP000003226"/>
    </source>
</evidence>
<dbReference type="Proteomes" id="UP000003226">
    <property type="component" value="Unassembled WGS sequence"/>
</dbReference>
<accession>I4VVE1</accession>
<dbReference type="Pfam" id="PF04151">
    <property type="entry name" value="PPC"/>
    <property type="match status" value="2"/>
</dbReference>
<keyword evidence="2" id="KW-0031">Aminopeptidase</keyword>
<evidence type="ECO:0000256" key="1">
    <source>
        <dbReference type="ARBA" id="ARBA00004613"/>
    </source>
</evidence>
<evidence type="ECO:0000256" key="4">
    <source>
        <dbReference type="ARBA" id="ARBA00022670"/>
    </source>
</evidence>
<feature type="chain" id="PRO_5003696307" evidence="11">
    <location>
        <begin position="28"/>
        <end position="648"/>
    </location>
</feature>
<reference evidence="14 15" key="1">
    <citation type="journal article" date="2012" name="J. Bacteriol.">
        <title>Genome sequences for six rhodanobacter strains, isolated from soils and the terrestrial subsurface, with variable denitrification capabilities.</title>
        <authorList>
            <person name="Kostka J.E."/>
            <person name="Green S.J."/>
            <person name="Rishishwar L."/>
            <person name="Prakash O."/>
            <person name="Katz L.S."/>
            <person name="Marino-Ramirez L."/>
            <person name="Jordan I.K."/>
            <person name="Munk C."/>
            <person name="Ivanova N."/>
            <person name="Mikhailova N."/>
            <person name="Watson D.B."/>
            <person name="Brown S.D."/>
            <person name="Palumbo A.V."/>
            <person name="Brooks S.C."/>
        </authorList>
    </citation>
    <scope>NUCLEOTIDE SEQUENCE [LARGE SCALE GENOMIC DNA]</scope>
    <source>
        <strain evidence="14 15">B39</strain>
    </source>
</reference>
<feature type="signal peptide" evidence="11">
    <location>
        <begin position="1"/>
        <end position="27"/>
    </location>
</feature>
<evidence type="ECO:0000259" key="13">
    <source>
        <dbReference type="Pfam" id="PF04389"/>
    </source>
</evidence>
<evidence type="ECO:0000256" key="7">
    <source>
        <dbReference type="ARBA" id="ARBA00022801"/>
    </source>
</evidence>
<evidence type="ECO:0000256" key="8">
    <source>
        <dbReference type="ARBA" id="ARBA00022825"/>
    </source>
</evidence>
<dbReference type="GO" id="GO:0004177">
    <property type="term" value="F:aminopeptidase activity"/>
    <property type="evidence" value="ECO:0007669"/>
    <property type="project" value="UniProtKB-KW"/>
</dbReference>
<dbReference type="PANTHER" id="PTHR12147">
    <property type="entry name" value="METALLOPEPTIDASE M28 FAMILY MEMBER"/>
    <property type="match status" value="1"/>
</dbReference>
<evidence type="ECO:0000256" key="2">
    <source>
        <dbReference type="ARBA" id="ARBA00022438"/>
    </source>
</evidence>
<keyword evidence="3" id="KW-0964">Secreted</keyword>
<evidence type="ECO:0000256" key="3">
    <source>
        <dbReference type="ARBA" id="ARBA00022525"/>
    </source>
</evidence>
<dbReference type="GO" id="GO:0046872">
    <property type="term" value="F:metal ion binding"/>
    <property type="evidence" value="ECO:0007669"/>
    <property type="project" value="UniProtKB-KW"/>
</dbReference>
<keyword evidence="9" id="KW-0862">Zinc</keyword>
<dbReference type="GO" id="GO:0006508">
    <property type="term" value="P:proteolysis"/>
    <property type="evidence" value="ECO:0007669"/>
    <property type="project" value="UniProtKB-KW"/>
</dbReference>
<keyword evidence="7" id="KW-0378">Hydrolase</keyword>
<evidence type="ECO:0000313" key="14">
    <source>
        <dbReference type="EMBL" id="EIL91182.1"/>
    </source>
</evidence>
<keyword evidence="8" id="KW-0720">Serine protease</keyword>
<dbReference type="eggNOG" id="COG2234">
    <property type="taxonomic scope" value="Bacteria"/>
</dbReference>
<dbReference type="SUPFAM" id="SSF53187">
    <property type="entry name" value="Zn-dependent exopeptidases"/>
    <property type="match status" value="1"/>
</dbReference>